<reference evidence="2 3" key="1">
    <citation type="submission" date="2021-02" db="EMBL/GenBank/DDBJ databases">
        <title>Genome assembly of Pseudopithomyces chartarum.</title>
        <authorList>
            <person name="Jauregui R."/>
            <person name="Singh J."/>
            <person name="Voisey C."/>
        </authorList>
    </citation>
    <scope>NUCLEOTIDE SEQUENCE [LARGE SCALE GENOMIC DNA]</scope>
    <source>
        <strain evidence="2 3">AGR01</strain>
    </source>
</reference>
<evidence type="ECO:0000313" key="2">
    <source>
        <dbReference type="EMBL" id="KAK3215230.1"/>
    </source>
</evidence>
<evidence type="ECO:0000256" key="1">
    <source>
        <dbReference type="SAM" id="MobiDB-lite"/>
    </source>
</evidence>
<feature type="region of interest" description="Disordered" evidence="1">
    <location>
        <begin position="62"/>
        <end position="105"/>
    </location>
</feature>
<dbReference type="Proteomes" id="UP001280581">
    <property type="component" value="Unassembled WGS sequence"/>
</dbReference>
<protein>
    <submittedName>
        <fullName evidence="2">Uncharacterized protein</fullName>
    </submittedName>
</protein>
<name>A0AAN6M2L5_9PLEO</name>
<accession>A0AAN6M2L5</accession>
<gene>
    <name evidence="2" type="ORF">GRF29_19g2641597</name>
</gene>
<dbReference type="EMBL" id="WVTA01000003">
    <property type="protein sequence ID" value="KAK3215230.1"/>
    <property type="molecule type" value="Genomic_DNA"/>
</dbReference>
<feature type="compositionally biased region" description="Polar residues" evidence="1">
    <location>
        <begin position="79"/>
        <end position="90"/>
    </location>
</feature>
<feature type="compositionally biased region" description="Basic and acidic residues" evidence="1">
    <location>
        <begin position="248"/>
        <end position="258"/>
    </location>
</feature>
<feature type="compositionally biased region" description="Low complexity" evidence="1">
    <location>
        <begin position="91"/>
        <end position="105"/>
    </location>
</feature>
<sequence length="663" mass="76319">MTLRIREACSGWTRTTSTPQKLFVERPLVVHAGPDPTPTKILHQAYNIEGKGSSFIEFVDTTIDRTPPDSPHHLPRPLSTPSRPASPSGNARSSRPSITSSITSATVSVEASPDLLFQDSESSTRRPSLLTRLRSSTSALGARRPYVHLSDFQKPPEQPEKHFIDSVGMAIPGVSNREQCEHPRTHFITHWRLCEPIEYSTALADHGITYHDYSLLLNALANFLDDLPKLTRIRRRAASWWQLPRQKCPRDTDMSYQHRRERSRQSSRRKSSASDLEDQYAVVVQQAEQLNILLREISCAWQRRDIPVMVCISSYSLFAPNRLSESLIQILHFSPEQKVQQNVKDDSRGTTRLSFIDPFAVAKSQQCSVAHVHSSKKRGSESSSSTLLSPSYVNHHQFQHRDKTRPWPLWPNSIPLRKRQQMNVSVERYGSDPYYRAWIRADINSRTKCTSYAKYMIERENNPFINKRLDYINLPAEESAMCGLLKIGTKDRSLGGINRKNYEHNRQLECRKTIESGGSRLRLVRFGFHYAIYPPHTPEMDELGLTHEKYGEIIRKIEDIRHRAKRNYIECVPNVFKSWTKIGRRSTTDSLNEVNGYIRQLNAAGRRIVWTIEKLPGVYDNGTRSDKEEWEISAWNGEEPLELLIQLEKWGIIEQRLNIDDDE</sequence>
<organism evidence="2 3">
    <name type="scientific">Pseudopithomyces chartarum</name>
    <dbReference type="NCBI Taxonomy" id="1892770"/>
    <lineage>
        <taxon>Eukaryota</taxon>
        <taxon>Fungi</taxon>
        <taxon>Dikarya</taxon>
        <taxon>Ascomycota</taxon>
        <taxon>Pezizomycotina</taxon>
        <taxon>Dothideomycetes</taxon>
        <taxon>Pleosporomycetidae</taxon>
        <taxon>Pleosporales</taxon>
        <taxon>Massarineae</taxon>
        <taxon>Didymosphaeriaceae</taxon>
        <taxon>Pseudopithomyces</taxon>
    </lineage>
</organism>
<feature type="compositionally biased region" description="Basic and acidic residues" evidence="1">
    <location>
        <begin position="62"/>
        <end position="72"/>
    </location>
</feature>
<feature type="compositionally biased region" description="Basic residues" evidence="1">
    <location>
        <begin position="259"/>
        <end position="271"/>
    </location>
</feature>
<feature type="region of interest" description="Disordered" evidence="1">
    <location>
        <begin position="248"/>
        <end position="273"/>
    </location>
</feature>
<dbReference type="AlphaFoldDB" id="A0AAN6M2L5"/>
<comment type="caution">
    <text evidence="2">The sequence shown here is derived from an EMBL/GenBank/DDBJ whole genome shotgun (WGS) entry which is preliminary data.</text>
</comment>
<keyword evidence="3" id="KW-1185">Reference proteome</keyword>
<proteinExistence type="predicted"/>
<evidence type="ECO:0000313" key="3">
    <source>
        <dbReference type="Proteomes" id="UP001280581"/>
    </source>
</evidence>